<dbReference type="NCBIfam" id="TIGR03860">
    <property type="entry name" value="FMN_nitrolo"/>
    <property type="match status" value="1"/>
</dbReference>
<dbReference type="InterPro" id="IPR036661">
    <property type="entry name" value="Luciferase-like_sf"/>
</dbReference>
<dbReference type="EMBL" id="VRTY01000140">
    <property type="protein sequence ID" value="TXK24744.1"/>
    <property type="molecule type" value="Genomic_DNA"/>
</dbReference>
<feature type="binding site" evidence="6">
    <location>
        <position position="58"/>
    </location>
    <ligand>
        <name>FMN</name>
        <dbReference type="ChEBI" id="CHEBI:58210"/>
    </ligand>
</feature>
<dbReference type="PANTHER" id="PTHR30011:SF16">
    <property type="entry name" value="C2H2 FINGER DOMAIN TRANSCRIPTION FACTOR (EUROFUNG)-RELATED"/>
    <property type="match status" value="1"/>
</dbReference>
<keyword evidence="1 6" id="KW-0285">Flavoprotein</keyword>
<evidence type="ECO:0000256" key="4">
    <source>
        <dbReference type="ARBA" id="ARBA00023033"/>
    </source>
</evidence>
<organism evidence="8 9">
    <name type="scientific">Pontibacter qinzhouensis</name>
    <dbReference type="NCBI Taxonomy" id="2603253"/>
    <lineage>
        <taxon>Bacteria</taxon>
        <taxon>Pseudomonadati</taxon>
        <taxon>Bacteroidota</taxon>
        <taxon>Cytophagia</taxon>
        <taxon>Cytophagales</taxon>
        <taxon>Hymenobacteraceae</taxon>
        <taxon>Pontibacter</taxon>
    </lineage>
</organism>
<dbReference type="PANTHER" id="PTHR30011">
    <property type="entry name" value="ALKANESULFONATE MONOOXYGENASE-RELATED"/>
    <property type="match status" value="1"/>
</dbReference>
<dbReference type="Proteomes" id="UP000321926">
    <property type="component" value="Unassembled WGS sequence"/>
</dbReference>
<comment type="caution">
    <text evidence="8">The sequence shown here is derived from an EMBL/GenBank/DDBJ whole genome shotgun (WGS) entry which is preliminary data.</text>
</comment>
<name>A0A5C8IUJ4_9BACT</name>
<proteinExistence type="inferred from homology"/>
<evidence type="ECO:0000259" key="7">
    <source>
        <dbReference type="Pfam" id="PF00296"/>
    </source>
</evidence>
<dbReference type="CDD" id="cd01095">
    <property type="entry name" value="Nitrilotriacetate_monoxgenase"/>
    <property type="match status" value="1"/>
</dbReference>
<dbReference type="OrthoDB" id="3265338at2"/>
<feature type="binding site" evidence="6">
    <location>
        <position position="218"/>
    </location>
    <ligand>
        <name>FMN</name>
        <dbReference type="ChEBI" id="CHEBI:58210"/>
    </ligand>
</feature>
<dbReference type="InterPro" id="IPR051260">
    <property type="entry name" value="Diverse_substr_monoxygenases"/>
</dbReference>
<evidence type="ECO:0000256" key="1">
    <source>
        <dbReference type="ARBA" id="ARBA00022630"/>
    </source>
</evidence>
<dbReference type="GO" id="GO:0016705">
    <property type="term" value="F:oxidoreductase activity, acting on paired donors, with incorporation or reduction of molecular oxygen"/>
    <property type="evidence" value="ECO:0007669"/>
    <property type="project" value="InterPro"/>
</dbReference>
<dbReference type="PIRSF" id="PIRSF000337">
    <property type="entry name" value="NTA_MOA"/>
    <property type="match status" value="1"/>
</dbReference>
<dbReference type="Gene3D" id="3.20.20.30">
    <property type="entry name" value="Luciferase-like domain"/>
    <property type="match status" value="1"/>
</dbReference>
<feature type="binding site" evidence="6">
    <location>
        <position position="147"/>
    </location>
    <ligand>
        <name>FMN</name>
        <dbReference type="ChEBI" id="CHEBI:58210"/>
    </ligand>
</feature>
<dbReference type="EC" id="1.14.-.-" evidence="8"/>
<dbReference type="SUPFAM" id="SSF51679">
    <property type="entry name" value="Bacterial luciferase-like"/>
    <property type="match status" value="1"/>
</dbReference>
<feature type="binding site" evidence="6">
    <location>
        <position position="95"/>
    </location>
    <ligand>
        <name>FMN</name>
        <dbReference type="ChEBI" id="CHEBI:58210"/>
    </ligand>
</feature>
<keyword evidence="2 6" id="KW-0288">FMN</keyword>
<keyword evidence="3 8" id="KW-0560">Oxidoreductase</keyword>
<accession>A0A5C8IUJ4</accession>
<feature type="domain" description="Luciferase-like" evidence="7">
    <location>
        <begin position="24"/>
        <end position="305"/>
    </location>
</feature>
<comment type="similarity">
    <text evidence="5">Belongs to the NtaA/SnaA/DszA monooxygenase family.</text>
</comment>
<dbReference type="GO" id="GO:0004497">
    <property type="term" value="F:monooxygenase activity"/>
    <property type="evidence" value="ECO:0007669"/>
    <property type="project" value="UniProtKB-KW"/>
</dbReference>
<gene>
    <name evidence="8" type="ORF">FVR03_22340</name>
</gene>
<evidence type="ECO:0000313" key="8">
    <source>
        <dbReference type="EMBL" id="TXK24744.1"/>
    </source>
</evidence>
<dbReference type="Pfam" id="PF00296">
    <property type="entry name" value="Bac_luciferase"/>
    <property type="match status" value="1"/>
</dbReference>
<reference evidence="8 9" key="1">
    <citation type="submission" date="2019-08" db="EMBL/GenBank/DDBJ databases">
        <authorList>
            <person name="Shi S."/>
        </authorList>
    </citation>
    <scope>NUCLEOTIDE SEQUENCE [LARGE SCALE GENOMIC DNA]</scope>
    <source>
        <strain evidence="8 9">GY10130</strain>
    </source>
</reference>
<keyword evidence="4 8" id="KW-0503">Monooxygenase</keyword>
<dbReference type="InterPro" id="IPR011251">
    <property type="entry name" value="Luciferase-like_dom"/>
</dbReference>
<evidence type="ECO:0000256" key="3">
    <source>
        <dbReference type="ARBA" id="ARBA00023002"/>
    </source>
</evidence>
<dbReference type="RefSeq" id="WP_147924002.1">
    <property type="nucleotide sequence ID" value="NZ_VRTY01000140.1"/>
</dbReference>
<evidence type="ECO:0000313" key="9">
    <source>
        <dbReference type="Proteomes" id="UP000321926"/>
    </source>
</evidence>
<protein>
    <submittedName>
        <fullName evidence="8">NtaA/DmoA family FMN-dependent monooxygenase</fullName>
        <ecNumber evidence="8">1.14.-.-</ecNumber>
    </submittedName>
</protein>
<evidence type="ECO:0000256" key="2">
    <source>
        <dbReference type="ARBA" id="ARBA00022643"/>
    </source>
</evidence>
<dbReference type="AlphaFoldDB" id="A0A5C8IUJ4"/>
<sequence length="378" mass="42608">MGIRKKLKLAANIDGLGWNYVGWQHPDMPSDASENIDYYIQQAKLAEAAKFDTLFLVDVSHVGPGNIPHYLSMFEGVSVMSAISTHTKNIGLSVTISTSYADPYSAARQILSLDKISKGRASLNAITSNPGGMVNFSRGHLDKADQYPMNKEFMEIVLGLWDTYEDDAFIRDKDSGIFLDPRKMHRVNYRGKYFQVDGPLNLSRSVQGRPVLYTAGMSQTFMDHATSYTDGVFTHGNTVEEAVAIAKELRRQLVEKGRSPEDFIVSISQNPIVGKTDQEALDKYLELLRLIPNNSLPRPLFFGSAEKVADQVQQWYEQGAMDMLILRQDHPHGLRDFVELVVPILQERGIFRTEYESDTLRGNLEIPKPAFRKITQKE</sequence>
<keyword evidence="9" id="KW-1185">Reference proteome</keyword>
<evidence type="ECO:0000256" key="6">
    <source>
        <dbReference type="PIRSR" id="PIRSR000337-1"/>
    </source>
</evidence>
<evidence type="ECO:0000256" key="5">
    <source>
        <dbReference type="ARBA" id="ARBA00033748"/>
    </source>
</evidence>
<dbReference type="InterPro" id="IPR016215">
    <property type="entry name" value="NTA_MOA"/>
</dbReference>